<dbReference type="EMBL" id="CP030118">
    <property type="protein sequence ID" value="QDL07167.1"/>
    <property type="molecule type" value="Genomic_DNA"/>
</dbReference>
<proteinExistence type="predicted"/>
<dbReference type="Proteomes" id="UP000503129">
    <property type="component" value="Chromosome"/>
</dbReference>
<name>A0A856MDQ4_9CYAN</name>
<dbReference type="AlphaFoldDB" id="A0A856MDQ4"/>
<dbReference type="KEGG" id="bsen:DP114_03900"/>
<gene>
    <name evidence="1" type="ORF">DP114_03900</name>
</gene>
<reference evidence="1 2" key="1">
    <citation type="submission" date="2018-06" db="EMBL/GenBank/DDBJ databases">
        <title>Comparative genomics of Brasilonema spp. strains.</title>
        <authorList>
            <person name="Alvarenga D.O."/>
            <person name="Fiore M.F."/>
            <person name="Varani A.M."/>
        </authorList>
    </citation>
    <scope>NUCLEOTIDE SEQUENCE [LARGE SCALE GENOMIC DNA]</scope>
    <source>
        <strain evidence="1 2">CENA114</strain>
    </source>
</reference>
<keyword evidence="2" id="KW-1185">Reference proteome</keyword>
<evidence type="ECO:0000313" key="1">
    <source>
        <dbReference type="EMBL" id="QDL07167.1"/>
    </source>
</evidence>
<protein>
    <submittedName>
        <fullName evidence="1">Uncharacterized protein</fullName>
    </submittedName>
</protein>
<dbReference type="RefSeq" id="WP_169264894.1">
    <property type="nucleotide sequence ID" value="NZ_CAWOXK010000001.1"/>
</dbReference>
<accession>A0A856MDQ4</accession>
<organism evidence="1 2">
    <name type="scientific">Brasilonema sennae CENA114</name>
    <dbReference type="NCBI Taxonomy" id="415709"/>
    <lineage>
        <taxon>Bacteria</taxon>
        <taxon>Bacillati</taxon>
        <taxon>Cyanobacteriota</taxon>
        <taxon>Cyanophyceae</taxon>
        <taxon>Nostocales</taxon>
        <taxon>Scytonemataceae</taxon>
        <taxon>Brasilonema</taxon>
        <taxon>Bromeliae group (in: Brasilonema)</taxon>
    </lineage>
</organism>
<evidence type="ECO:0000313" key="2">
    <source>
        <dbReference type="Proteomes" id="UP000503129"/>
    </source>
</evidence>
<sequence length="125" mass="14014">MTEEKIQLKLNIDAGTEADNEELEQLTRQLRKRLLELDVESVDFLSEEKVSKGAKGEPITTTLIVTLFAAGGVVTTLIKTIETWLTRDTSVTIEEKNGDKLQMTGISSKEQRRIIDAWISSHTKP</sequence>